<keyword evidence="7" id="KW-0539">Nucleus</keyword>
<reference evidence="10 11" key="1">
    <citation type="submission" date="2009-12" db="EMBL/GenBank/DDBJ databases">
        <title>The draft genome of Batrachochytrium dendrobatidis.</title>
        <authorList>
            <consortium name="US DOE Joint Genome Institute (JGI-PGF)"/>
            <person name="Kuo A."/>
            <person name="Salamov A."/>
            <person name="Schmutz J."/>
            <person name="Lucas S."/>
            <person name="Pitluck S."/>
            <person name="Rosenblum E."/>
            <person name="Stajich J."/>
            <person name="Eisen M."/>
            <person name="Grigoriev I.V."/>
        </authorList>
    </citation>
    <scope>NUCLEOTIDE SEQUENCE [LARGE SCALE GENOMIC DNA]</scope>
    <source>
        <strain evidence="11">JAM81 / FGSC 10211</strain>
    </source>
</reference>
<feature type="compositionally biased region" description="Polar residues" evidence="8">
    <location>
        <begin position="158"/>
        <end position="175"/>
    </location>
</feature>
<keyword evidence="3" id="KW-0677">Repeat</keyword>
<dbReference type="InterPro" id="IPR051574">
    <property type="entry name" value="ZnF_E-box_Homeobox"/>
</dbReference>
<comment type="subcellular location">
    <subcellularLocation>
        <location evidence="1">Nucleus</location>
    </subcellularLocation>
</comment>
<dbReference type="RefSeq" id="XP_006678717.1">
    <property type="nucleotide sequence ID" value="XM_006678654.1"/>
</dbReference>
<sequence>MKLVDILFVLTAAATANAILIPTDNDGSLQASVTSSQVSVSTNEPNPGTSDEYQQEPVDLSLSDRIRQQPMDQPDPNTPNQGQRLTVIVAGPSTFKQGRKRIMDVIDLLISRQNKQRPIDEVDPNASKQSQQQPMSQPSPSTSKRSRKRPINEIRPSIFSQASGSTNEPSPSAPKQSRKQPIDQPIPSTSSQDQQQPINEGESANTVTNQVTVLGPRYQRSFNRIKKRLVASKKIAKEKREKYCKHADLKFSQQLALAMGKEISDSTYDPDTEKKLEQEYVAARKRVYSVRYKLKKFMERHGLKFEEPKADSD</sequence>
<dbReference type="GeneID" id="18243172"/>
<proteinExistence type="predicted"/>
<dbReference type="PANTHER" id="PTHR24391:SF18">
    <property type="entry name" value="EG:115C2.6 PROTEIN"/>
    <property type="match status" value="1"/>
</dbReference>
<evidence type="ECO:0000313" key="10">
    <source>
        <dbReference type="EMBL" id="EGF80834.1"/>
    </source>
</evidence>
<keyword evidence="6" id="KW-0238">DNA-binding</keyword>
<feature type="chain" id="PRO_5003312565" evidence="9">
    <location>
        <begin position="19"/>
        <end position="313"/>
    </location>
</feature>
<evidence type="ECO:0000256" key="3">
    <source>
        <dbReference type="ARBA" id="ARBA00022737"/>
    </source>
</evidence>
<evidence type="ECO:0000256" key="4">
    <source>
        <dbReference type="ARBA" id="ARBA00022771"/>
    </source>
</evidence>
<feature type="compositionally biased region" description="Polar residues" evidence="8">
    <location>
        <begin position="186"/>
        <end position="209"/>
    </location>
</feature>
<feature type="compositionally biased region" description="Low complexity" evidence="8">
    <location>
        <begin position="32"/>
        <end position="42"/>
    </location>
</feature>
<feature type="signal peptide" evidence="9">
    <location>
        <begin position="1"/>
        <end position="18"/>
    </location>
</feature>
<keyword evidence="11" id="KW-1185">Reference proteome</keyword>
<evidence type="ECO:0000256" key="1">
    <source>
        <dbReference type="ARBA" id="ARBA00004123"/>
    </source>
</evidence>
<feature type="compositionally biased region" description="Polar residues" evidence="8">
    <location>
        <begin position="43"/>
        <end position="52"/>
    </location>
</feature>
<keyword evidence="4" id="KW-0863">Zinc-finger</keyword>
<dbReference type="InParanoid" id="F4P2C2"/>
<gene>
    <name evidence="10" type="ORF">BATDEDRAFT_88481</name>
</gene>
<evidence type="ECO:0000256" key="6">
    <source>
        <dbReference type="ARBA" id="ARBA00023125"/>
    </source>
</evidence>
<evidence type="ECO:0000256" key="5">
    <source>
        <dbReference type="ARBA" id="ARBA00022833"/>
    </source>
</evidence>
<dbReference type="AlphaFoldDB" id="F4P2C2"/>
<organism evidence="10 11">
    <name type="scientific">Batrachochytrium dendrobatidis (strain JAM81 / FGSC 10211)</name>
    <name type="common">Frog chytrid fungus</name>
    <dbReference type="NCBI Taxonomy" id="684364"/>
    <lineage>
        <taxon>Eukaryota</taxon>
        <taxon>Fungi</taxon>
        <taxon>Fungi incertae sedis</taxon>
        <taxon>Chytridiomycota</taxon>
        <taxon>Chytridiomycota incertae sedis</taxon>
        <taxon>Chytridiomycetes</taxon>
        <taxon>Rhizophydiales</taxon>
        <taxon>Rhizophydiales incertae sedis</taxon>
        <taxon>Batrachochytrium</taxon>
    </lineage>
</organism>
<dbReference type="HOGENOM" id="CLU_056025_0_1_1"/>
<keyword evidence="9" id="KW-0732">Signal</keyword>
<evidence type="ECO:0000313" key="11">
    <source>
        <dbReference type="Proteomes" id="UP000007241"/>
    </source>
</evidence>
<dbReference type="PANTHER" id="PTHR24391">
    <property type="entry name" value="HISTONE H4 TRANSCRIPTION FACTOR-RELATED"/>
    <property type="match status" value="1"/>
</dbReference>
<evidence type="ECO:0000256" key="8">
    <source>
        <dbReference type="SAM" id="MobiDB-lite"/>
    </source>
</evidence>
<dbReference type="EMBL" id="GL882883">
    <property type="protein sequence ID" value="EGF80834.1"/>
    <property type="molecule type" value="Genomic_DNA"/>
</dbReference>
<feature type="region of interest" description="Disordered" evidence="8">
    <location>
        <begin position="116"/>
        <end position="209"/>
    </location>
</feature>
<keyword evidence="5" id="KW-0862">Zinc</keyword>
<keyword evidence="2" id="KW-0479">Metal-binding</keyword>
<dbReference type="GO" id="GO:0003677">
    <property type="term" value="F:DNA binding"/>
    <property type="evidence" value="ECO:0007669"/>
    <property type="project" value="UniProtKB-KW"/>
</dbReference>
<dbReference type="GO" id="GO:0006355">
    <property type="term" value="P:regulation of DNA-templated transcription"/>
    <property type="evidence" value="ECO:0007669"/>
    <property type="project" value="UniProtKB-ARBA"/>
</dbReference>
<evidence type="ECO:0000256" key="9">
    <source>
        <dbReference type="SAM" id="SignalP"/>
    </source>
</evidence>
<feature type="region of interest" description="Disordered" evidence="8">
    <location>
        <begin position="24"/>
        <end position="56"/>
    </location>
</feature>
<dbReference type="GO" id="GO:0005634">
    <property type="term" value="C:nucleus"/>
    <property type="evidence" value="ECO:0007669"/>
    <property type="project" value="UniProtKB-SubCell"/>
</dbReference>
<dbReference type="Proteomes" id="UP000007241">
    <property type="component" value="Unassembled WGS sequence"/>
</dbReference>
<feature type="compositionally biased region" description="Low complexity" evidence="8">
    <location>
        <begin position="127"/>
        <end position="143"/>
    </location>
</feature>
<evidence type="ECO:0000256" key="2">
    <source>
        <dbReference type="ARBA" id="ARBA00022723"/>
    </source>
</evidence>
<name>F4P2C2_BATDJ</name>
<accession>F4P2C2</accession>
<dbReference type="GO" id="GO:0008270">
    <property type="term" value="F:zinc ion binding"/>
    <property type="evidence" value="ECO:0007669"/>
    <property type="project" value="UniProtKB-KW"/>
</dbReference>
<evidence type="ECO:0000256" key="7">
    <source>
        <dbReference type="ARBA" id="ARBA00023242"/>
    </source>
</evidence>
<protein>
    <submittedName>
        <fullName evidence="10">Uncharacterized protein</fullName>
    </submittedName>
</protein>